<evidence type="ECO:0000259" key="5">
    <source>
        <dbReference type="Pfam" id="PF00294"/>
    </source>
</evidence>
<evidence type="ECO:0000313" key="7">
    <source>
        <dbReference type="EMBL" id="GAA3594825.1"/>
    </source>
</evidence>
<evidence type="ECO:0000256" key="2">
    <source>
        <dbReference type="ARBA" id="ARBA00022695"/>
    </source>
</evidence>
<dbReference type="PANTHER" id="PTHR43793:SF2">
    <property type="entry name" value="BIFUNCTIONAL PROTEIN HLDE"/>
    <property type="match status" value="1"/>
</dbReference>
<keyword evidence="7" id="KW-0418">Kinase</keyword>
<dbReference type="InterPro" id="IPR029056">
    <property type="entry name" value="Ribokinase-like"/>
</dbReference>
<keyword evidence="8" id="KW-1185">Reference proteome</keyword>
<dbReference type="Pfam" id="PF01467">
    <property type="entry name" value="CTP_transf_like"/>
    <property type="match status" value="1"/>
</dbReference>
<proteinExistence type="predicted"/>
<dbReference type="Gene3D" id="3.40.1190.20">
    <property type="match status" value="1"/>
</dbReference>
<dbReference type="InterPro" id="IPR050385">
    <property type="entry name" value="Archaeal_FAD_synthase"/>
</dbReference>
<dbReference type="SUPFAM" id="SSF52374">
    <property type="entry name" value="Nucleotidylyl transferase"/>
    <property type="match status" value="1"/>
</dbReference>
<reference evidence="8" key="1">
    <citation type="journal article" date="2019" name="Int. J. Syst. Evol. Microbiol.">
        <title>The Global Catalogue of Microorganisms (GCM) 10K type strain sequencing project: providing services to taxonomists for standard genome sequencing and annotation.</title>
        <authorList>
            <consortium name="The Broad Institute Genomics Platform"/>
            <consortium name="The Broad Institute Genome Sequencing Center for Infectious Disease"/>
            <person name="Wu L."/>
            <person name="Ma J."/>
        </authorList>
    </citation>
    <scope>NUCLEOTIDE SEQUENCE [LARGE SCALE GENOMIC DNA]</scope>
    <source>
        <strain evidence="8">JCM 16902</strain>
    </source>
</reference>
<keyword evidence="1" id="KW-0808">Transferase</keyword>
<evidence type="ECO:0000256" key="1">
    <source>
        <dbReference type="ARBA" id="ARBA00022679"/>
    </source>
</evidence>
<keyword evidence="3" id="KW-0511">Multifunctional enzyme</keyword>
<name>A0ABP6Z3W0_9ACTN</name>
<dbReference type="InterPro" id="IPR011611">
    <property type="entry name" value="PfkB_dom"/>
</dbReference>
<sequence length="475" mass="49285">MVLGDVVLDRDVHGIVTRIAPDAPVPVLDTLCTVERPGGAGLAALLCAAPGIDVTLIAPLARDEAGRRLEELLAPHVTVVPLEPGGPTRTKTRLRAAGQSLLRLDEGGPGSPPVASVGIVEKVLGTADVVLVPDYGAGLTRHPQIRRLLARAARRLPVIWDPHPRGGAPVPGCLLVTPNLAEAIQRGEAGETDPVSLADALRTRWRVRAVCVTDGANGAYLGQAGSEVLYLPAPAAQGDPCGAGDRFAASVAVAVSRGRVLSEAVGAAVGEASAWVAAGGAASFRPPTRLAPAGRVLAIDPVTTPVPDPPIHADHVVLHEGVARGWPAVEQHVARVRAAGGRIVATGGCFDLLHVGHISCLQAARRAGDTLVVLLNSDASVRRLKGPQRPVVPQDERAQMLAAIECVDAVVIFDEDDPVRALGRLRPDIWAKGGDYGGMVMPEAALVRSWGGRVLLLPYVRGRSTTALLERAGPG</sequence>
<keyword evidence="2" id="KW-0548">Nucleotidyltransferase</keyword>
<keyword evidence="4" id="KW-0119">Carbohydrate metabolism</keyword>
<dbReference type="Gene3D" id="3.40.50.620">
    <property type="entry name" value="HUPs"/>
    <property type="match status" value="1"/>
</dbReference>
<gene>
    <name evidence="7" type="ORF">GCM10022223_07420</name>
</gene>
<feature type="domain" description="Cytidyltransferase-like" evidence="6">
    <location>
        <begin position="346"/>
        <end position="436"/>
    </location>
</feature>
<feature type="domain" description="Carbohydrate kinase PfkB" evidence="5">
    <location>
        <begin position="3"/>
        <end position="284"/>
    </location>
</feature>
<comment type="caution">
    <text evidence="7">The sequence shown here is derived from an EMBL/GenBank/DDBJ whole genome shotgun (WGS) entry which is preliminary data.</text>
</comment>
<dbReference type="PANTHER" id="PTHR43793">
    <property type="entry name" value="FAD SYNTHASE"/>
    <property type="match status" value="1"/>
</dbReference>
<accession>A0ABP6Z3W0</accession>
<dbReference type="GO" id="GO:0016301">
    <property type="term" value="F:kinase activity"/>
    <property type="evidence" value="ECO:0007669"/>
    <property type="project" value="UniProtKB-KW"/>
</dbReference>
<dbReference type="Pfam" id="PF00294">
    <property type="entry name" value="PfkB"/>
    <property type="match status" value="1"/>
</dbReference>
<dbReference type="EMBL" id="BAAAZO010000001">
    <property type="protein sequence ID" value="GAA3594825.1"/>
    <property type="molecule type" value="Genomic_DNA"/>
</dbReference>
<dbReference type="InterPro" id="IPR004821">
    <property type="entry name" value="Cyt_trans-like"/>
</dbReference>
<evidence type="ECO:0000259" key="6">
    <source>
        <dbReference type="Pfam" id="PF01467"/>
    </source>
</evidence>
<dbReference type="Proteomes" id="UP001501074">
    <property type="component" value="Unassembled WGS sequence"/>
</dbReference>
<dbReference type="InterPro" id="IPR014729">
    <property type="entry name" value="Rossmann-like_a/b/a_fold"/>
</dbReference>
<evidence type="ECO:0000313" key="8">
    <source>
        <dbReference type="Proteomes" id="UP001501074"/>
    </source>
</evidence>
<evidence type="ECO:0000256" key="3">
    <source>
        <dbReference type="ARBA" id="ARBA00023268"/>
    </source>
</evidence>
<dbReference type="NCBIfam" id="TIGR00125">
    <property type="entry name" value="cyt_tran_rel"/>
    <property type="match status" value="1"/>
</dbReference>
<organism evidence="7 8">
    <name type="scientific">Kineosporia mesophila</name>
    <dbReference type="NCBI Taxonomy" id="566012"/>
    <lineage>
        <taxon>Bacteria</taxon>
        <taxon>Bacillati</taxon>
        <taxon>Actinomycetota</taxon>
        <taxon>Actinomycetes</taxon>
        <taxon>Kineosporiales</taxon>
        <taxon>Kineosporiaceae</taxon>
        <taxon>Kineosporia</taxon>
    </lineage>
</organism>
<evidence type="ECO:0000256" key="4">
    <source>
        <dbReference type="ARBA" id="ARBA00023277"/>
    </source>
</evidence>
<protein>
    <submittedName>
        <fullName evidence="7">PfkB family carbohydrate kinase</fullName>
    </submittedName>
</protein>
<dbReference type="SUPFAM" id="SSF53613">
    <property type="entry name" value="Ribokinase-like"/>
    <property type="match status" value="1"/>
</dbReference>